<dbReference type="PANTHER" id="PTHR12389:SF0">
    <property type="entry name" value="E3 UBIQUITIN-PROTEIN LIGASE LISTERIN"/>
    <property type="match status" value="1"/>
</dbReference>
<dbReference type="InterPro" id="IPR001841">
    <property type="entry name" value="Znf_RING"/>
</dbReference>
<keyword evidence="11 14" id="KW-0863">Zinc-finger</keyword>
<dbReference type="GO" id="GO:0016740">
    <property type="term" value="F:transferase activity"/>
    <property type="evidence" value="ECO:0007669"/>
    <property type="project" value="UniProtKB-KW"/>
</dbReference>
<gene>
    <name evidence="18" type="ORF">SCF082_LOCUS9097</name>
</gene>
<evidence type="ECO:0000256" key="16">
    <source>
        <dbReference type="SAM" id="MobiDB-lite"/>
    </source>
</evidence>
<keyword evidence="19" id="KW-1185">Reference proteome</keyword>
<evidence type="ECO:0000256" key="10">
    <source>
        <dbReference type="ARBA" id="ARBA00022737"/>
    </source>
</evidence>
<dbReference type="InterPro" id="IPR054476">
    <property type="entry name" value="Ltn1_N"/>
</dbReference>
<comment type="subcellular location">
    <subcellularLocation>
        <location evidence="2">Cytoplasm</location>
        <location evidence="2">Cytosol</location>
    </subcellularLocation>
</comment>
<comment type="subunit">
    <text evidence="15">Component of the ribosome quality control complex (RQC).</text>
</comment>
<feature type="region of interest" description="Disordered" evidence="16">
    <location>
        <begin position="1003"/>
        <end position="1037"/>
    </location>
</feature>
<name>A0ABP0IWW6_9DINO</name>
<comment type="catalytic activity">
    <reaction evidence="1 15">
        <text>S-ubiquitinyl-[E2 ubiquitin-conjugating enzyme]-L-cysteine + [acceptor protein]-L-lysine = [E2 ubiquitin-conjugating enzyme]-L-cysteine + N(6)-ubiquitinyl-[acceptor protein]-L-lysine.</text>
        <dbReference type="EC" id="2.3.2.27"/>
    </reaction>
</comment>
<evidence type="ECO:0000256" key="9">
    <source>
        <dbReference type="ARBA" id="ARBA00022723"/>
    </source>
</evidence>
<evidence type="ECO:0000313" key="18">
    <source>
        <dbReference type="EMBL" id="CAK9006587.1"/>
    </source>
</evidence>
<comment type="caution">
    <text evidence="18">The sequence shown here is derived from an EMBL/GenBank/DDBJ whole genome shotgun (WGS) entry which is preliminary data.</text>
</comment>
<dbReference type="Gene3D" id="1.25.10.10">
    <property type="entry name" value="Leucine-rich Repeat Variant"/>
    <property type="match status" value="1"/>
</dbReference>
<dbReference type="InterPro" id="IPR039804">
    <property type="entry name" value="RING-CH-C4HC3_LTN1"/>
</dbReference>
<dbReference type="Pfam" id="PF22958">
    <property type="entry name" value="Ltn1_1st"/>
    <property type="match status" value="1"/>
</dbReference>
<dbReference type="EMBL" id="CAXAMM010005249">
    <property type="protein sequence ID" value="CAK9006587.1"/>
    <property type="molecule type" value="Genomic_DNA"/>
</dbReference>
<dbReference type="Pfam" id="PF23009">
    <property type="entry name" value="UBC_like"/>
    <property type="match status" value="1"/>
</dbReference>
<evidence type="ECO:0000256" key="5">
    <source>
        <dbReference type="ARBA" id="ARBA00012483"/>
    </source>
</evidence>
<comment type="pathway">
    <text evidence="3 15">Protein modification; protein ubiquitination.</text>
</comment>
<dbReference type="Proteomes" id="UP001642464">
    <property type="component" value="Unassembled WGS sequence"/>
</dbReference>
<evidence type="ECO:0000256" key="8">
    <source>
        <dbReference type="ARBA" id="ARBA00022679"/>
    </source>
</evidence>
<evidence type="ECO:0000256" key="2">
    <source>
        <dbReference type="ARBA" id="ARBA00004514"/>
    </source>
</evidence>
<dbReference type="PROSITE" id="PS50089">
    <property type="entry name" value="ZF_RING_2"/>
    <property type="match status" value="1"/>
</dbReference>
<dbReference type="EC" id="2.3.2.27" evidence="5 15"/>
<evidence type="ECO:0000256" key="14">
    <source>
        <dbReference type="PROSITE-ProRule" id="PRU00175"/>
    </source>
</evidence>
<keyword evidence="12 15" id="KW-0833">Ubl conjugation pathway</keyword>
<dbReference type="Gene3D" id="3.30.40.10">
    <property type="entry name" value="Zinc/RING finger domain, C3HC4 (zinc finger)"/>
    <property type="match status" value="1"/>
</dbReference>
<comment type="similarity">
    <text evidence="4 15">Belongs to the LTN1 family.</text>
</comment>
<sequence>MPKGKKSSQASAASAAAAMHRAGFSASTFVGFDAFANHGVQAGGAQAAASRTSDATSGFASSFFEGSNEDLKQAFKALSKRDSQTKIKALQEVDDLVNGSSPVKKEEARVALRHFYYHYLRLCTRDADQRVRERANVTLLAFVTRVPKLVTKSSSVILGDVICCSGDSANAEVARAANAVLDALQAALAEGKHLLDGAAATTVAELLSQRVLGRAPKVGDLDQETIERLQCNALVGVANLSTRVPTEAMRDIVMTVFGKDPKQVHKLLLNHRSSAVRSKAYALEAMLANSRLLDRSDLRDSQVIEQLCKSLEKENDAAGVRQLVEAIVTFLKVLNRDQATGTAGDSSDVDFFELIGDYRKKFFPALWSLLRDAARGAGVHVYPMMLSILALVPDRVWDDFGDNVLATKFLDELWSGMSNKEQLGPHAAPCLAQAHLECVAFCLKSERDVPVEQLMGTVRHFAGETNKARVGRQLPDTIALALGQVHRSEHWEEIERSLREMFAVDRGHAERVGQILRAAFNIARIQSLCAEIVADVAHGSLPCVSIKALKAAWWTAGPRAVLAGDADRGAKIATVLHSVTAEVPRGRIDDEEAIAGWHVVIAAMQNESEDHGGGIWDELVSLGGPRYDLGTTDGISTFSKALAMLPSLLAEFGRDSKPLDRVVRAVLSNPWSSGVEALERLGWLKETAARTELQSTVKDNLEILVDDMFAVEQPTRVLAEATKRWIDIVRISPDATEEMIGMSLVLRTCKELSEGTFSESPRNRGLDTWVARWLLQRFLRSEDSDWTAVATRTWAHLAVSHGAVEAVLGQIVDTDALTTGQARLLVRLAMHISEEKNEGECLGFEEPPRLLCTLLVNGHEEHFWRDAVLVPYVLASPGRFEALVAFMLTQTEEVADGLGVLLQAGSALSDPSVLAGCVDRVLRDTLEARDLDLGLLRQLVEHTSSALASCPWKPDSETQSVLSHATEDCCEMIMRHVPEQLRATANEAADEFLANLKDLEGKVEDVPEPTTLGASTSKQEGAAGLASDLPVSSPDGARAPSFEVDEAVWYTKNEARAEGVVKAVHLDDPSAPYYTVMLVADRREVQTTAKYLASKLAKPTTLEELNKLLAAARRAGDHKESLRLMKLQPSLLPKPVDSDLVRKQASEAARRRRKVALEQLAENRRPVGSARDLSFAQGTRSEVAGAPMAKAKEQPEELRKELTRFAVLLSPLRGAKLGNDEFSALLRVAHALEGLAPPHGIATTLRFAKSEDDDLAKLLEAVLRVLGVIAGHLAIRVLPDRVRGYLERVTLSCLASGPSWWGLTCLSAEILAEVDESEPMMGRGLELVFRAVLSCEPPAAMHEPTDAMLRLLDVVGAEIVLLVEREGSESGTILNWMFQDSDRDSETISRARMALFVLFERLCKEEDDLAATWWEKRDVLQNMVSQQTSSTGQFQALAWGMLLTLIRRNLLFAPEEREEVLAALEETGLVPRALRWSLNAEVEDDWAHRHVAVKTLRVLPALSRKWFMDGAEVKRAEFAAIQKLLTQFVSPDIIHEELEGINAANKAHAFDVVSSVSAGESAGEVAGDADEDGDVGQISVSTSKVARAVTALYEKEDCEVEITFVLPPTFPMEQVDIQCTRQVGIKKEKMRRWVLEIDGLLSTRGSLLDAIMIWKINMDKEFQGIEPCPICYTVLHVTDQSLPKLVCSTCKNGFHSRCLVKWFKTSHKNDCPLCKQPF</sequence>
<evidence type="ECO:0000256" key="1">
    <source>
        <dbReference type="ARBA" id="ARBA00000900"/>
    </source>
</evidence>
<proteinExistence type="inferred from homology"/>
<evidence type="ECO:0000256" key="13">
    <source>
        <dbReference type="ARBA" id="ARBA00022833"/>
    </source>
</evidence>
<dbReference type="SUPFAM" id="SSF48371">
    <property type="entry name" value="ARM repeat"/>
    <property type="match status" value="1"/>
</dbReference>
<dbReference type="InterPro" id="IPR016024">
    <property type="entry name" value="ARM-type_fold"/>
</dbReference>
<dbReference type="InterPro" id="IPR054478">
    <property type="entry name" value="LTN1_UBC"/>
</dbReference>
<keyword evidence="8 15" id="KW-0808">Transferase</keyword>
<dbReference type="PANTHER" id="PTHR12389">
    <property type="entry name" value="ZINC FINGER PROTEIN 294"/>
    <property type="match status" value="1"/>
</dbReference>
<keyword evidence="13 15" id="KW-0862">Zinc</keyword>
<evidence type="ECO:0000256" key="15">
    <source>
        <dbReference type="RuleBase" id="RU367090"/>
    </source>
</evidence>
<accession>A0ABP0IWW6</accession>
<evidence type="ECO:0000256" key="7">
    <source>
        <dbReference type="ARBA" id="ARBA00022490"/>
    </source>
</evidence>
<evidence type="ECO:0000256" key="11">
    <source>
        <dbReference type="ARBA" id="ARBA00022771"/>
    </source>
</evidence>
<evidence type="ECO:0000313" key="19">
    <source>
        <dbReference type="Proteomes" id="UP001642464"/>
    </source>
</evidence>
<reference evidence="18 19" key="1">
    <citation type="submission" date="2024-02" db="EMBL/GenBank/DDBJ databases">
        <authorList>
            <person name="Chen Y."/>
            <person name="Shah S."/>
            <person name="Dougan E. K."/>
            <person name="Thang M."/>
            <person name="Chan C."/>
        </authorList>
    </citation>
    <scope>NUCLEOTIDE SEQUENCE [LARGE SCALE GENOMIC DNA]</scope>
</reference>
<keyword evidence="7" id="KW-0963">Cytoplasm</keyword>
<dbReference type="InterPro" id="IPR011989">
    <property type="entry name" value="ARM-like"/>
</dbReference>
<evidence type="ECO:0000256" key="12">
    <source>
        <dbReference type="ARBA" id="ARBA00022786"/>
    </source>
</evidence>
<evidence type="ECO:0000256" key="3">
    <source>
        <dbReference type="ARBA" id="ARBA00004906"/>
    </source>
</evidence>
<dbReference type="SMART" id="SM00184">
    <property type="entry name" value="RING"/>
    <property type="match status" value="1"/>
</dbReference>
<dbReference type="InterPro" id="IPR013083">
    <property type="entry name" value="Znf_RING/FYVE/PHD"/>
</dbReference>
<dbReference type="InterPro" id="IPR039795">
    <property type="entry name" value="LTN1/Rkr1"/>
</dbReference>
<dbReference type="CDD" id="cd16491">
    <property type="entry name" value="RING-CH-C4HC3_LTN1"/>
    <property type="match status" value="1"/>
</dbReference>
<keyword evidence="10" id="KW-0677">Repeat</keyword>
<organism evidence="18 19">
    <name type="scientific">Durusdinium trenchii</name>
    <dbReference type="NCBI Taxonomy" id="1381693"/>
    <lineage>
        <taxon>Eukaryota</taxon>
        <taxon>Sar</taxon>
        <taxon>Alveolata</taxon>
        <taxon>Dinophyceae</taxon>
        <taxon>Suessiales</taxon>
        <taxon>Symbiodiniaceae</taxon>
        <taxon>Durusdinium</taxon>
    </lineage>
</organism>
<feature type="domain" description="RING-type" evidence="17">
    <location>
        <begin position="1668"/>
        <end position="1715"/>
    </location>
</feature>
<dbReference type="SUPFAM" id="SSF57850">
    <property type="entry name" value="RING/U-box"/>
    <property type="match status" value="1"/>
</dbReference>
<protein>
    <recommendedName>
        <fullName evidence="6 15">E3 ubiquitin-protein ligase listerin</fullName>
        <ecNumber evidence="5 15">2.3.2.27</ecNumber>
    </recommendedName>
    <alternativeName>
        <fullName evidence="15">RING-type E3 ubiquitin transferase listerin</fullName>
    </alternativeName>
</protein>
<comment type="function">
    <text evidence="15">E3 ubiquitin-protein ligase. Component of the ribosome quality control complex (RQC), a ribosome-associated complex that mediates ubiquitination and extraction of incompletely synthesized nascent chains for proteasomal degradation.</text>
</comment>
<keyword evidence="9 15" id="KW-0479">Metal-binding</keyword>
<evidence type="ECO:0000256" key="6">
    <source>
        <dbReference type="ARBA" id="ARBA00017157"/>
    </source>
</evidence>
<evidence type="ECO:0000256" key="4">
    <source>
        <dbReference type="ARBA" id="ARBA00007997"/>
    </source>
</evidence>
<evidence type="ECO:0000259" key="17">
    <source>
        <dbReference type="PROSITE" id="PS50089"/>
    </source>
</evidence>